<dbReference type="Pfam" id="PF12014">
    <property type="entry name" value="Cyclin_D1_bind"/>
    <property type="match status" value="1"/>
</dbReference>
<dbReference type="InterPro" id="IPR001943">
    <property type="entry name" value="UVR_dom"/>
</dbReference>
<dbReference type="PROSITE" id="PS50151">
    <property type="entry name" value="UVR"/>
    <property type="match status" value="1"/>
</dbReference>
<dbReference type="UniPathway" id="UPA00143"/>
<feature type="chain" id="PRO_5030991111" description="UVR domain-containing protein" evidence="3">
    <location>
        <begin position="19"/>
        <end position="292"/>
    </location>
</feature>
<dbReference type="GO" id="GO:0016567">
    <property type="term" value="P:protein ubiquitination"/>
    <property type="evidence" value="ECO:0007669"/>
    <property type="project" value="UniProtKB-UniPathway"/>
</dbReference>
<keyword evidence="2" id="KW-0833">Ubl conjugation pathway</keyword>
<name>A0A7S3X1Q2_EMIHU</name>
<proteinExistence type="predicted"/>
<gene>
    <name evidence="5" type="ORF">EHUX00137_LOCUS41458</name>
</gene>
<protein>
    <recommendedName>
        <fullName evidence="4">UVR domain-containing protein</fullName>
    </recommendedName>
</protein>
<dbReference type="EMBL" id="HBIR01053141">
    <property type="protein sequence ID" value="CAE0589426.1"/>
    <property type="molecule type" value="Transcribed_RNA"/>
</dbReference>
<evidence type="ECO:0000256" key="3">
    <source>
        <dbReference type="SAM" id="SignalP"/>
    </source>
</evidence>
<evidence type="ECO:0000256" key="1">
    <source>
        <dbReference type="ARBA" id="ARBA00004906"/>
    </source>
</evidence>
<feature type="signal peptide" evidence="3">
    <location>
        <begin position="1"/>
        <end position="18"/>
    </location>
</feature>
<evidence type="ECO:0000313" key="5">
    <source>
        <dbReference type="EMBL" id="CAE0589426.1"/>
    </source>
</evidence>
<dbReference type="PANTHER" id="PTHR10706">
    <property type="entry name" value="F-BOX FAMILY PROTEIN"/>
    <property type="match status" value="1"/>
</dbReference>
<evidence type="ECO:0000259" key="4">
    <source>
        <dbReference type="PROSITE" id="PS50151"/>
    </source>
</evidence>
<comment type="pathway">
    <text evidence="1">Protein modification; protein ubiquitination.</text>
</comment>
<dbReference type="AlphaFoldDB" id="A0A7S3X1Q2"/>
<feature type="domain" description="UVR" evidence="4">
    <location>
        <begin position="64"/>
        <end position="99"/>
    </location>
</feature>
<dbReference type="InterPro" id="IPR045048">
    <property type="entry name" value="FBXO31/39"/>
</dbReference>
<organism evidence="5">
    <name type="scientific">Emiliania huxleyi</name>
    <name type="common">Coccolithophore</name>
    <name type="synonym">Pontosphaera huxleyi</name>
    <dbReference type="NCBI Taxonomy" id="2903"/>
    <lineage>
        <taxon>Eukaryota</taxon>
        <taxon>Haptista</taxon>
        <taxon>Haptophyta</taxon>
        <taxon>Prymnesiophyceae</taxon>
        <taxon>Isochrysidales</taxon>
        <taxon>Noelaerhabdaceae</taxon>
        <taxon>Emiliania</taxon>
    </lineage>
</organism>
<reference evidence="5" key="1">
    <citation type="submission" date="2021-01" db="EMBL/GenBank/DDBJ databases">
        <authorList>
            <person name="Corre E."/>
            <person name="Pelletier E."/>
            <person name="Niang G."/>
            <person name="Scheremetjew M."/>
            <person name="Finn R."/>
            <person name="Kale V."/>
            <person name="Holt S."/>
            <person name="Cochrane G."/>
            <person name="Meng A."/>
            <person name="Brown T."/>
            <person name="Cohen L."/>
        </authorList>
    </citation>
    <scope>NUCLEOTIDE SEQUENCE</scope>
    <source>
        <strain evidence="5">379</strain>
    </source>
</reference>
<evidence type="ECO:0000256" key="2">
    <source>
        <dbReference type="ARBA" id="ARBA00022786"/>
    </source>
</evidence>
<sequence>MRIAYLLVTLLTLLPASGHLVGGGRHPASRIRAPGARADGAAAAPTFESKLRHFAPAADLPALRTEAARLENDLQSAVEEQDFAAAAMLRDDISQLRQKDPAFLASNLRERLEVLVRRESYGEAATTRDQLLVLRRFQPQYQLAGLWKGVYPNHGEATVKIHYEGDTLVAVKMTGDEHVPAGETTFRADLTTPWQEGASVEEIDEEELVGVRVEVVSVGSDGSEQREVERYHGEGRVAARGFQHAHYVPGQLILVEPDTIGFLWQQMGIFVVFNREQDGPGEMMIEQRAVDA</sequence>
<dbReference type="PANTHER" id="PTHR10706:SF130">
    <property type="entry name" value="F-BOX ONLY PROTEIN 31"/>
    <property type="match status" value="1"/>
</dbReference>
<accession>A0A7S3X1Q2</accession>
<keyword evidence="3" id="KW-0732">Signal</keyword>